<name>A0AAW0VWG8_CHEQU</name>
<evidence type="ECO:0000313" key="2">
    <source>
        <dbReference type="Proteomes" id="UP001445076"/>
    </source>
</evidence>
<comment type="caution">
    <text evidence="1">The sequence shown here is derived from an EMBL/GenBank/DDBJ whole genome shotgun (WGS) entry which is preliminary data.</text>
</comment>
<protein>
    <submittedName>
        <fullName evidence="1">Uncharacterized protein</fullName>
    </submittedName>
</protein>
<organism evidence="1 2">
    <name type="scientific">Cherax quadricarinatus</name>
    <name type="common">Australian red claw crayfish</name>
    <dbReference type="NCBI Taxonomy" id="27406"/>
    <lineage>
        <taxon>Eukaryota</taxon>
        <taxon>Metazoa</taxon>
        <taxon>Ecdysozoa</taxon>
        <taxon>Arthropoda</taxon>
        <taxon>Crustacea</taxon>
        <taxon>Multicrustacea</taxon>
        <taxon>Malacostraca</taxon>
        <taxon>Eumalacostraca</taxon>
        <taxon>Eucarida</taxon>
        <taxon>Decapoda</taxon>
        <taxon>Pleocyemata</taxon>
        <taxon>Astacidea</taxon>
        <taxon>Parastacoidea</taxon>
        <taxon>Parastacidae</taxon>
        <taxon>Cherax</taxon>
    </lineage>
</organism>
<dbReference type="EMBL" id="JARKIK010000100">
    <property type="protein sequence ID" value="KAK8721448.1"/>
    <property type="molecule type" value="Genomic_DNA"/>
</dbReference>
<evidence type="ECO:0000313" key="1">
    <source>
        <dbReference type="EMBL" id="KAK8721448.1"/>
    </source>
</evidence>
<accession>A0AAW0VWG8</accession>
<reference evidence="1 2" key="1">
    <citation type="journal article" date="2024" name="BMC Genomics">
        <title>Genome assembly of redclaw crayfish (Cherax quadricarinatus) provides insights into its immune adaptation and hypoxia tolerance.</title>
        <authorList>
            <person name="Liu Z."/>
            <person name="Zheng J."/>
            <person name="Li H."/>
            <person name="Fang K."/>
            <person name="Wang S."/>
            <person name="He J."/>
            <person name="Zhou D."/>
            <person name="Weng S."/>
            <person name="Chi M."/>
            <person name="Gu Z."/>
            <person name="He J."/>
            <person name="Li F."/>
            <person name="Wang M."/>
        </authorList>
    </citation>
    <scope>NUCLEOTIDE SEQUENCE [LARGE SCALE GENOMIC DNA]</scope>
    <source>
        <strain evidence="1">ZL_2023a</strain>
    </source>
</reference>
<proteinExistence type="predicted"/>
<sequence length="309" mass="34455">MFGNIHPRGTATCPHHTHQDHVVIYDNCVASFANDMMHLQPKTVTFELLKRPSNIPGLREALQVVAMRDCEVNLFLRYDWQLPRAGSSDEHITILTQSSAKCRVTAFSGCLSGLVVASLPATINQLWLAFTEDDDHMRNALSAMTENIARMEYLWLHVVAGTALSMLHPIACRSYGPHLVISGVSDSQVDWACDVARTLQPNSSWWEYWTLGLVRSTLSKDGCENLVKGLAERGVTVWICNRGIQIASPALTQDDCHHLMTVAREQLNCSLSCGSRVLPELYPGGQCWSHFFSIDEEEDSESSEDEANH</sequence>
<dbReference type="AlphaFoldDB" id="A0AAW0VWG8"/>
<gene>
    <name evidence="1" type="ORF">OTU49_012723</name>
</gene>
<keyword evidence="2" id="KW-1185">Reference proteome</keyword>
<dbReference type="Proteomes" id="UP001445076">
    <property type="component" value="Unassembled WGS sequence"/>
</dbReference>